<dbReference type="KEGG" id="pef:A7E78_10260"/>
<keyword evidence="3" id="KW-1185">Reference proteome</keyword>
<organism evidence="2 3">
    <name type="scientific">Syntrophotalea acetylenivorans</name>
    <dbReference type="NCBI Taxonomy" id="1842532"/>
    <lineage>
        <taxon>Bacteria</taxon>
        <taxon>Pseudomonadati</taxon>
        <taxon>Thermodesulfobacteriota</taxon>
        <taxon>Desulfuromonadia</taxon>
        <taxon>Desulfuromonadales</taxon>
        <taxon>Syntrophotaleaceae</taxon>
        <taxon>Syntrophotalea</taxon>
    </lineage>
</organism>
<protein>
    <recommendedName>
        <fullName evidence="1">Endonuclease/exonuclease/phosphatase domain-containing protein</fullName>
    </recommendedName>
</protein>
<dbReference type="Gene3D" id="3.60.10.10">
    <property type="entry name" value="Endonuclease/exonuclease/phosphatase"/>
    <property type="match status" value="1"/>
</dbReference>
<name>A0A1L3GQG4_9BACT</name>
<dbReference type="GO" id="GO:0006506">
    <property type="term" value="P:GPI anchor biosynthetic process"/>
    <property type="evidence" value="ECO:0007669"/>
    <property type="project" value="TreeGrafter"/>
</dbReference>
<dbReference type="AlphaFoldDB" id="A0A1L3GQG4"/>
<gene>
    <name evidence="2" type="ORF">A7E78_10260</name>
</gene>
<dbReference type="InterPro" id="IPR051916">
    <property type="entry name" value="GPI-anchor_lipid_remodeler"/>
</dbReference>
<accession>A0A1L3GQG4</accession>
<evidence type="ECO:0000313" key="3">
    <source>
        <dbReference type="Proteomes" id="UP000182517"/>
    </source>
</evidence>
<dbReference type="PANTHER" id="PTHR14859">
    <property type="entry name" value="CALCOFLUOR WHITE HYPERSENSITIVE PROTEIN PRECURSOR"/>
    <property type="match status" value="1"/>
</dbReference>
<dbReference type="Proteomes" id="UP000182517">
    <property type="component" value="Chromosome"/>
</dbReference>
<sequence length="247" mass="27455">MLAVKAIRVMTYHVHRCRGGDGRTDPERIAEVIRQSAPDLVALQDVNSEEDPGQLAYLAEQLGMQSFGQSCTGGNALLSLIPLKGVQEYRLAKAGCCQRADIDLAGQRLFLYNLRLDTGFYHYRQQVRALFGPELLGRHSAQCPQLVIGDFADPLAAALLFNWAGSMRRTPTPFWSATYPARLPLLDRDRGYMRGGLRILDCSVLHSSLAREASTHLPISFTVQMADPRLYLRLGGLKNRRMEIAPG</sequence>
<dbReference type="SUPFAM" id="SSF56219">
    <property type="entry name" value="DNase I-like"/>
    <property type="match status" value="1"/>
</dbReference>
<reference evidence="2 3" key="1">
    <citation type="journal article" date="2017" name="Genome Announc.">
        <title>Complete Genome Sequences of Two Acetylene-Fermenting Pelobacter acetylenicus Strains.</title>
        <authorList>
            <person name="Sutton J.M."/>
            <person name="Baesman S.M."/>
            <person name="Fierst J.L."/>
            <person name="Poret-Peterson A.T."/>
            <person name="Oremland R.S."/>
            <person name="Dunlap D.S."/>
            <person name="Akob D.M."/>
        </authorList>
    </citation>
    <scope>NUCLEOTIDE SEQUENCE [LARGE SCALE GENOMIC DNA]</scope>
    <source>
        <strain evidence="2 3">SFB93</strain>
    </source>
</reference>
<evidence type="ECO:0000259" key="1">
    <source>
        <dbReference type="Pfam" id="PF03372"/>
    </source>
</evidence>
<feature type="domain" description="Endonuclease/exonuclease/phosphatase" evidence="1">
    <location>
        <begin position="20"/>
        <end position="207"/>
    </location>
</feature>
<dbReference type="EMBL" id="CP015519">
    <property type="protein sequence ID" value="APG28196.1"/>
    <property type="molecule type" value="Genomic_DNA"/>
</dbReference>
<dbReference type="GO" id="GO:0016020">
    <property type="term" value="C:membrane"/>
    <property type="evidence" value="ECO:0007669"/>
    <property type="project" value="GOC"/>
</dbReference>
<dbReference type="Pfam" id="PF03372">
    <property type="entry name" value="Exo_endo_phos"/>
    <property type="match status" value="1"/>
</dbReference>
<dbReference type="GO" id="GO:0003824">
    <property type="term" value="F:catalytic activity"/>
    <property type="evidence" value="ECO:0007669"/>
    <property type="project" value="InterPro"/>
</dbReference>
<proteinExistence type="predicted"/>
<dbReference type="PANTHER" id="PTHR14859:SF1">
    <property type="entry name" value="PGAP2-INTERACTING PROTEIN"/>
    <property type="match status" value="1"/>
</dbReference>
<dbReference type="STRING" id="1842532.A7E78_10260"/>
<evidence type="ECO:0000313" key="2">
    <source>
        <dbReference type="EMBL" id="APG28196.1"/>
    </source>
</evidence>
<dbReference type="InterPro" id="IPR036691">
    <property type="entry name" value="Endo/exonu/phosph_ase_sf"/>
</dbReference>
<dbReference type="InterPro" id="IPR005135">
    <property type="entry name" value="Endo/exonuclease/phosphatase"/>
</dbReference>